<reference evidence="2 3" key="1">
    <citation type="submission" date="2023-07" db="EMBL/GenBank/DDBJ databases">
        <title>Description of novel actinomycetes strains, isolated from tidal flat sediment.</title>
        <authorList>
            <person name="Lu C."/>
        </authorList>
    </citation>
    <scope>NUCLEOTIDE SEQUENCE [LARGE SCALE GENOMIC DNA]</scope>
    <source>
        <strain evidence="2 3">SYSU T00b441</strain>
    </source>
</reference>
<sequence>MTEGVGHPAGVLALAAVARARRPAGRPTPVTRADHGAVTVELAVSLPAVLLVIAVVLVTVAAAGLQLRAAEAARTGARLAALALDDASVTRGVRRVLPGADVDVERDPPWVTVRVAATAPGGPLTAGPLTVRSSAVAWLERAPGRANGQERSG</sequence>
<keyword evidence="1" id="KW-1133">Transmembrane helix</keyword>
<organism evidence="2 3">
    <name type="scientific">Actinotalea lenta</name>
    <dbReference type="NCBI Taxonomy" id="3064654"/>
    <lineage>
        <taxon>Bacteria</taxon>
        <taxon>Bacillati</taxon>
        <taxon>Actinomycetota</taxon>
        <taxon>Actinomycetes</taxon>
        <taxon>Micrococcales</taxon>
        <taxon>Cellulomonadaceae</taxon>
        <taxon>Actinotalea</taxon>
    </lineage>
</organism>
<dbReference type="InterPro" id="IPR049790">
    <property type="entry name" value="Rv3655c/TadE"/>
</dbReference>
<dbReference type="RefSeq" id="WP_304600187.1">
    <property type="nucleotide sequence ID" value="NZ_JAUQYP010000001.1"/>
</dbReference>
<keyword evidence="1" id="KW-0472">Membrane</keyword>
<evidence type="ECO:0000313" key="3">
    <source>
        <dbReference type="Proteomes" id="UP001232536"/>
    </source>
</evidence>
<name>A0ABT9D6R8_9CELL</name>
<evidence type="ECO:0000256" key="1">
    <source>
        <dbReference type="SAM" id="Phobius"/>
    </source>
</evidence>
<keyword evidence="1" id="KW-0812">Transmembrane</keyword>
<comment type="caution">
    <text evidence="2">The sequence shown here is derived from an EMBL/GenBank/DDBJ whole genome shotgun (WGS) entry which is preliminary data.</text>
</comment>
<dbReference type="EMBL" id="JAUQYP010000001">
    <property type="protein sequence ID" value="MDO8106535.1"/>
    <property type="molecule type" value="Genomic_DNA"/>
</dbReference>
<evidence type="ECO:0000313" key="2">
    <source>
        <dbReference type="EMBL" id="MDO8106535.1"/>
    </source>
</evidence>
<dbReference type="Proteomes" id="UP001232536">
    <property type="component" value="Unassembled WGS sequence"/>
</dbReference>
<dbReference type="NCBIfam" id="NF041390">
    <property type="entry name" value="TadE_Rv3655c"/>
    <property type="match status" value="1"/>
</dbReference>
<feature type="transmembrane region" description="Helical" evidence="1">
    <location>
        <begin position="44"/>
        <end position="65"/>
    </location>
</feature>
<gene>
    <name evidence="2" type="ORF">Q6348_04915</name>
</gene>
<proteinExistence type="predicted"/>
<accession>A0ABT9D6R8</accession>
<protein>
    <submittedName>
        <fullName evidence="2">TadE family type IV pilus minor pilin</fullName>
    </submittedName>
</protein>
<keyword evidence="3" id="KW-1185">Reference proteome</keyword>